<evidence type="ECO:0000313" key="3">
    <source>
        <dbReference type="Proteomes" id="UP001307849"/>
    </source>
</evidence>
<comment type="caution">
    <text evidence="2">The sequence shown here is derived from an EMBL/GenBank/DDBJ whole genome shotgun (WGS) entry which is preliminary data.</text>
</comment>
<keyword evidence="3" id="KW-1185">Reference proteome</keyword>
<organism evidence="2 3">
    <name type="scientific">Arthrobotrys conoides</name>
    <dbReference type="NCBI Taxonomy" id="74498"/>
    <lineage>
        <taxon>Eukaryota</taxon>
        <taxon>Fungi</taxon>
        <taxon>Dikarya</taxon>
        <taxon>Ascomycota</taxon>
        <taxon>Pezizomycotina</taxon>
        <taxon>Orbiliomycetes</taxon>
        <taxon>Orbiliales</taxon>
        <taxon>Orbiliaceae</taxon>
        <taxon>Arthrobotrys</taxon>
    </lineage>
</organism>
<feature type="region of interest" description="Disordered" evidence="1">
    <location>
        <begin position="190"/>
        <end position="210"/>
    </location>
</feature>
<evidence type="ECO:0000313" key="2">
    <source>
        <dbReference type="EMBL" id="KAK6518126.1"/>
    </source>
</evidence>
<proteinExistence type="predicted"/>
<reference evidence="2 3" key="1">
    <citation type="submission" date="2019-10" db="EMBL/GenBank/DDBJ databases">
        <authorList>
            <person name="Palmer J.M."/>
        </authorList>
    </citation>
    <scope>NUCLEOTIDE SEQUENCE [LARGE SCALE GENOMIC DNA]</scope>
    <source>
        <strain evidence="2 3">TWF506</strain>
    </source>
</reference>
<feature type="compositionally biased region" description="Basic residues" evidence="1">
    <location>
        <begin position="10"/>
        <end position="26"/>
    </location>
</feature>
<evidence type="ECO:0000256" key="1">
    <source>
        <dbReference type="SAM" id="MobiDB-lite"/>
    </source>
</evidence>
<dbReference type="Proteomes" id="UP001307849">
    <property type="component" value="Unassembled WGS sequence"/>
</dbReference>
<name>A0AAN8S2V0_9PEZI</name>
<sequence>MTKASPEVKRRAKAKAKGKGKGKGKARPQPAETPTPTRMTPDSPNTRNIGTIESPTKHQPPTKQMEIDSQYPEPEPGVATCNLNTPPSEQTEADSQSHQPITLPPIPSEYLLPPPNREPVDYTGGILAPLVPANLKYLEDRAAAAAAEGRQQYDEKLPTAEIMHGMQVLGKAGSMGGRVEDAYRLWAKELAQTRPARPPQLDVGSQPGPG</sequence>
<feature type="region of interest" description="Disordered" evidence="1">
    <location>
        <begin position="1"/>
        <end position="117"/>
    </location>
</feature>
<dbReference type="AlphaFoldDB" id="A0AAN8S2V0"/>
<feature type="compositionally biased region" description="Polar residues" evidence="1">
    <location>
        <begin position="81"/>
        <end position="100"/>
    </location>
</feature>
<feature type="compositionally biased region" description="Pro residues" evidence="1">
    <location>
        <begin position="102"/>
        <end position="117"/>
    </location>
</feature>
<feature type="compositionally biased region" description="Polar residues" evidence="1">
    <location>
        <begin position="32"/>
        <end position="62"/>
    </location>
</feature>
<accession>A0AAN8S2V0</accession>
<gene>
    <name evidence="2" type="ORF">TWF506_005287</name>
</gene>
<dbReference type="EMBL" id="JAVHJM010000002">
    <property type="protein sequence ID" value="KAK6518126.1"/>
    <property type="molecule type" value="Genomic_DNA"/>
</dbReference>
<protein>
    <submittedName>
        <fullName evidence="2">Uncharacterized protein</fullName>
    </submittedName>
</protein>